<proteinExistence type="inferred from homology"/>
<keyword evidence="4 8" id="KW-1003">Cell membrane</keyword>
<evidence type="ECO:0000256" key="2">
    <source>
        <dbReference type="ARBA" id="ARBA00009142"/>
    </source>
</evidence>
<evidence type="ECO:0000256" key="3">
    <source>
        <dbReference type="ARBA" id="ARBA00022448"/>
    </source>
</evidence>
<comment type="subcellular location">
    <subcellularLocation>
        <location evidence="1 8">Cell membrane</location>
        <topology evidence="1 8">Multi-pass membrane protein</topology>
    </subcellularLocation>
</comment>
<dbReference type="InterPro" id="IPR002781">
    <property type="entry name" value="TM_pro_TauE-like"/>
</dbReference>
<evidence type="ECO:0000256" key="6">
    <source>
        <dbReference type="ARBA" id="ARBA00022989"/>
    </source>
</evidence>
<sequence>MGEYLLLPIAFFTSALAGAIGMGGGVLLLTLMPGLVPAPAILPLHALTQLASNLSRAVFGWRHIDWTLTPAIAAGGVLGAVAGGGIYRTLALDWLPAVIGVLILLLTWLPLPQPKGRGQFALAFLGFYQTGLGMVAGATGPLGAAVLARYSVQRDWLVVNTAVYMSISHLLRGAAFGLMGFSLGPWLGLLAGMVAASVLGSWVGTRLRGYLPQANFQWWFRILVSVLALRMIAMVVWNAP</sequence>
<dbReference type="EMBL" id="VRYZ01000002">
    <property type="protein sequence ID" value="TXS93420.1"/>
    <property type="molecule type" value="Genomic_DNA"/>
</dbReference>
<comment type="similarity">
    <text evidence="2 8">Belongs to the 4-toluene sulfonate uptake permease (TSUP) (TC 2.A.102) family.</text>
</comment>
<dbReference type="GO" id="GO:0005886">
    <property type="term" value="C:plasma membrane"/>
    <property type="evidence" value="ECO:0007669"/>
    <property type="project" value="UniProtKB-SubCell"/>
</dbReference>
<feature type="transmembrane region" description="Helical" evidence="8">
    <location>
        <begin position="156"/>
        <end position="179"/>
    </location>
</feature>
<keyword evidence="7 8" id="KW-0472">Membrane</keyword>
<evidence type="ECO:0000313" key="9">
    <source>
        <dbReference type="EMBL" id="TXS93420.1"/>
    </source>
</evidence>
<evidence type="ECO:0000313" key="10">
    <source>
        <dbReference type="Proteomes" id="UP000321933"/>
    </source>
</evidence>
<keyword evidence="10" id="KW-1185">Reference proteome</keyword>
<dbReference type="PANTHER" id="PTHR30269:SF37">
    <property type="entry name" value="MEMBRANE TRANSPORTER PROTEIN"/>
    <property type="match status" value="1"/>
</dbReference>
<dbReference type="RefSeq" id="WP_148063355.1">
    <property type="nucleotide sequence ID" value="NZ_VRYZ01000002.1"/>
</dbReference>
<dbReference type="Pfam" id="PF01925">
    <property type="entry name" value="TauE"/>
    <property type="match status" value="1"/>
</dbReference>
<evidence type="ECO:0000256" key="1">
    <source>
        <dbReference type="ARBA" id="ARBA00004651"/>
    </source>
</evidence>
<gene>
    <name evidence="9" type="ORF">FVW59_06190</name>
</gene>
<comment type="caution">
    <text evidence="9">The sequence shown here is derived from an EMBL/GenBank/DDBJ whole genome shotgun (WGS) entry which is preliminary data.</text>
</comment>
<feature type="transmembrane region" description="Helical" evidence="8">
    <location>
        <begin position="186"/>
        <end position="204"/>
    </location>
</feature>
<evidence type="ECO:0000256" key="5">
    <source>
        <dbReference type="ARBA" id="ARBA00022692"/>
    </source>
</evidence>
<protein>
    <recommendedName>
        <fullName evidence="8">Probable membrane transporter protein</fullName>
    </recommendedName>
</protein>
<dbReference type="InterPro" id="IPR052017">
    <property type="entry name" value="TSUP"/>
</dbReference>
<dbReference type="OrthoDB" id="6197550at2"/>
<organism evidence="9 10">
    <name type="scientific">Parahaliea aestuarii</name>
    <dbReference type="NCBI Taxonomy" id="1852021"/>
    <lineage>
        <taxon>Bacteria</taxon>
        <taxon>Pseudomonadati</taxon>
        <taxon>Pseudomonadota</taxon>
        <taxon>Gammaproteobacteria</taxon>
        <taxon>Cellvibrionales</taxon>
        <taxon>Halieaceae</taxon>
        <taxon>Parahaliea</taxon>
    </lineage>
</organism>
<keyword evidence="6 8" id="KW-1133">Transmembrane helix</keyword>
<feature type="transmembrane region" description="Helical" evidence="8">
    <location>
        <begin position="94"/>
        <end position="111"/>
    </location>
</feature>
<keyword evidence="3" id="KW-0813">Transport</keyword>
<feature type="transmembrane region" description="Helical" evidence="8">
    <location>
        <begin position="68"/>
        <end position="88"/>
    </location>
</feature>
<feature type="transmembrane region" description="Helical" evidence="8">
    <location>
        <begin position="216"/>
        <end position="237"/>
    </location>
</feature>
<dbReference type="PANTHER" id="PTHR30269">
    <property type="entry name" value="TRANSMEMBRANE PROTEIN YFCA"/>
    <property type="match status" value="1"/>
</dbReference>
<dbReference type="Proteomes" id="UP000321933">
    <property type="component" value="Unassembled WGS sequence"/>
</dbReference>
<name>A0A5C9A0X2_9GAMM</name>
<reference evidence="9 10" key="1">
    <citation type="submission" date="2019-08" db="EMBL/GenBank/DDBJ databases">
        <title>Parahaliea maris sp. nov., isolated from the surface seawater.</title>
        <authorList>
            <person name="Liu Y."/>
        </authorList>
    </citation>
    <scope>NUCLEOTIDE SEQUENCE [LARGE SCALE GENOMIC DNA]</scope>
    <source>
        <strain evidence="9 10">S2-26</strain>
    </source>
</reference>
<dbReference type="AlphaFoldDB" id="A0A5C9A0X2"/>
<evidence type="ECO:0000256" key="7">
    <source>
        <dbReference type="ARBA" id="ARBA00023136"/>
    </source>
</evidence>
<feature type="transmembrane region" description="Helical" evidence="8">
    <location>
        <begin position="123"/>
        <end position="150"/>
    </location>
</feature>
<accession>A0A5C9A0X2</accession>
<keyword evidence="5 8" id="KW-0812">Transmembrane</keyword>
<evidence type="ECO:0000256" key="8">
    <source>
        <dbReference type="RuleBase" id="RU363041"/>
    </source>
</evidence>
<evidence type="ECO:0000256" key="4">
    <source>
        <dbReference type="ARBA" id="ARBA00022475"/>
    </source>
</evidence>